<gene>
    <name evidence="2" type="ORF">OVN521_LOCUS45552</name>
</gene>
<dbReference type="GO" id="GO:0030488">
    <property type="term" value="P:tRNA methylation"/>
    <property type="evidence" value="ECO:0007669"/>
    <property type="project" value="TreeGrafter"/>
</dbReference>
<dbReference type="EMBL" id="CAJOBG010075347">
    <property type="protein sequence ID" value="CAF4611200.1"/>
    <property type="molecule type" value="Genomic_DNA"/>
</dbReference>
<feature type="non-terminal residue" evidence="2">
    <location>
        <position position="1"/>
    </location>
</feature>
<feature type="non-terminal residue" evidence="2">
    <location>
        <position position="71"/>
    </location>
</feature>
<evidence type="ECO:0000313" key="3">
    <source>
        <dbReference type="Proteomes" id="UP000663866"/>
    </source>
</evidence>
<name>A0A821CN26_9BILA</name>
<dbReference type="AlphaFoldDB" id="A0A821CN26"/>
<feature type="domain" description="tRNA (32-2'-O)-methyltransferase regulator THADA-like C-terminal TPR repeats region" evidence="1">
    <location>
        <begin position="1"/>
        <end position="71"/>
    </location>
</feature>
<dbReference type="InterPro" id="IPR051954">
    <property type="entry name" value="tRNA_methyltransferase_THADA"/>
</dbReference>
<dbReference type="InterPro" id="IPR056842">
    <property type="entry name" value="THADA-like_TPR_C"/>
</dbReference>
<accession>A0A821CN26</accession>
<dbReference type="Proteomes" id="UP000663866">
    <property type="component" value="Unassembled WGS sequence"/>
</dbReference>
<sequence length="71" mass="8206">MTSREFFNKYPSLFHLFYQQLQQTTSTRSSIESLSSSCLFAILLILRRLYPSPLDGIDCSLTLDKLLPFVI</sequence>
<dbReference type="PANTHER" id="PTHR14387">
    <property type="entry name" value="THADA/DEATH RECEPTOR INTERACTING PROTEIN"/>
    <property type="match status" value="1"/>
</dbReference>
<dbReference type="Pfam" id="PF25151">
    <property type="entry name" value="TPR_Trm732_C"/>
    <property type="match status" value="1"/>
</dbReference>
<reference evidence="2" key="1">
    <citation type="submission" date="2021-02" db="EMBL/GenBank/DDBJ databases">
        <authorList>
            <person name="Nowell W R."/>
        </authorList>
    </citation>
    <scope>NUCLEOTIDE SEQUENCE</scope>
</reference>
<keyword evidence="3" id="KW-1185">Reference proteome</keyword>
<protein>
    <recommendedName>
        <fullName evidence="1">tRNA (32-2'-O)-methyltransferase regulator THADA-like C-terminal TPR repeats region domain-containing protein</fullName>
    </recommendedName>
</protein>
<comment type="caution">
    <text evidence="2">The sequence shown here is derived from an EMBL/GenBank/DDBJ whole genome shotgun (WGS) entry which is preliminary data.</text>
</comment>
<dbReference type="PANTHER" id="PTHR14387:SF7">
    <property type="entry name" value="THYROID ADENOMA-ASSOCIATED PROTEIN"/>
    <property type="match status" value="1"/>
</dbReference>
<organism evidence="2 3">
    <name type="scientific">Rotaria magnacalcarata</name>
    <dbReference type="NCBI Taxonomy" id="392030"/>
    <lineage>
        <taxon>Eukaryota</taxon>
        <taxon>Metazoa</taxon>
        <taxon>Spiralia</taxon>
        <taxon>Gnathifera</taxon>
        <taxon>Rotifera</taxon>
        <taxon>Eurotatoria</taxon>
        <taxon>Bdelloidea</taxon>
        <taxon>Philodinida</taxon>
        <taxon>Philodinidae</taxon>
        <taxon>Rotaria</taxon>
    </lineage>
</organism>
<evidence type="ECO:0000259" key="1">
    <source>
        <dbReference type="Pfam" id="PF25151"/>
    </source>
</evidence>
<dbReference type="GO" id="GO:0005829">
    <property type="term" value="C:cytosol"/>
    <property type="evidence" value="ECO:0007669"/>
    <property type="project" value="TreeGrafter"/>
</dbReference>
<evidence type="ECO:0000313" key="2">
    <source>
        <dbReference type="EMBL" id="CAF4611200.1"/>
    </source>
</evidence>
<proteinExistence type="predicted"/>